<reference evidence="1" key="2">
    <citation type="submission" date="2020-07" db="EMBL/GenBank/DDBJ databases">
        <authorList>
            <person name="Vera ALvarez R."/>
            <person name="Arias-Moreno D.M."/>
            <person name="Jimenez-Jacinto V."/>
            <person name="Jimenez-Bremont J.F."/>
            <person name="Swaminathan K."/>
            <person name="Moose S.P."/>
            <person name="Guerrero-Gonzalez M.L."/>
            <person name="Marino-Ramirez L."/>
            <person name="Landsman D."/>
            <person name="Rodriguez-Kessler M."/>
            <person name="Delgado-Sanchez P."/>
        </authorList>
    </citation>
    <scope>NUCLEOTIDE SEQUENCE</scope>
    <source>
        <tissue evidence="1">Cladode</tissue>
    </source>
</reference>
<reference evidence="1" key="1">
    <citation type="journal article" date="2013" name="J. Plant Res.">
        <title>Effect of fungi and light on seed germination of three Opuntia species from semiarid lands of central Mexico.</title>
        <authorList>
            <person name="Delgado-Sanchez P."/>
            <person name="Jimenez-Bremont J.F."/>
            <person name="Guerrero-Gonzalez Mde L."/>
            <person name="Flores J."/>
        </authorList>
    </citation>
    <scope>NUCLEOTIDE SEQUENCE</scope>
    <source>
        <tissue evidence="1">Cladode</tissue>
    </source>
</reference>
<accession>A0A7C8YVT4</accession>
<dbReference type="EMBL" id="GISG01060175">
    <property type="protein sequence ID" value="MBA4627090.1"/>
    <property type="molecule type" value="Transcribed_RNA"/>
</dbReference>
<organism evidence="1">
    <name type="scientific">Opuntia streptacantha</name>
    <name type="common">Prickly pear cactus</name>
    <name type="synonym">Opuntia cardona</name>
    <dbReference type="NCBI Taxonomy" id="393608"/>
    <lineage>
        <taxon>Eukaryota</taxon>
        <taxon>Viridiplantae</taxon>
        <taxon>Streptophyta</taxon>
        <taxon>Embryophyta</taxon>
        <taxon>Tracheophyta</taxon>
        <taxon>Spermatophyta</taxon>
        <taxon>Magnoliopsida</taxon>
        <taxon>eudicotyledons</taxon>
        <taxon>Gunneridae</taxon>
        <taxon>Pentapetalae</taxon>
        <taxon>Caryophyllales</taxon>
        <taxon>Cactineae</taxon>
        <taxon>Cactaceae</taxon>
        <taxon>Opuntioideae</taxon>
        <taxon>Opuntia</taxon>
    </lineage>
</organism>
<name>A0A7C8YVT4_OPUST</name>
<evidence type="ECO:0000313" key="1">
    <source>
        <dbReference type="EMBL" id="MBA4627090.1"/>
    </source>
</evidence>
<protein>
    <submittedName>
        <fullName evidence="1">Uncharacterized protein</fullName>
    </submittedName>
</protein>
<dbReference type="AlphaFoldDB" id="A0A7C8YVT4"/>
<sequence>MLLICSSIKRFDQRFSNPKAIDGSSVLLICYQPSLCLCPCCPFPKSVLPSVYATTLLRIQFRVCFGAEVHARSFRVCNRVWSWVWVHDRIKVCIWIRRWIRGRRIRGPEIGKRVNLYIACYYFLRQLEHRIRTRYASK</sequence>
<proteinExistence type="predicted"/>